<protein>
    <recommendedName>
        <fullName evidence="1">Tc1-like transposase DDE domain-containing protein</fullName>
    </recommendedName>
</protein>
<dbReference type="InParanoid" id="K3X8L8"/>
<dbReference type="EMBL" id="GL376597">
    <property type="status" value="NOT_ANNOTATED_CDS"/>
    <property type="molecule type" value="Genomic_DNA"/>
</dbReference>
<organism evidence="2 3">
    <name type="scientific">Globisporangium ultimum (strain ATCC 200006 / CBS 805.95 / DAOM BR144)</name>
    <name type="common">Pythium ultimum</name>
    <dbReference type="NCBI Taxonomy" id="431595"/>
    <lineage>
        <taxon>Eukaryota</taxon>
        <taxon>Sar</taxon>
        <taxon>Stramenopiles</taxon>
        <taxon>Oomycota</taxon>
        <taxon>Peronosporomycetes</taxon>
        <taxon>Pythiales</taxon>
        <taxon>Pythiaceae</taxon>
        <taxon>Globisporangium</taxon>
    </lineage>
</organism>
<dbReference type="EnsemblProtists" id="PYU1_T013567">
    <property type="protein sequence ID" value="PYU1_T013567"/>
    <property type="gene ID" value="PYU1_G013538"/>
</dbReference>
<dbReference type="GO" id="GO:0003676">
    <property type="term" value="F:nucleic acid binding"/>
    <property type="evidence" value="ECO:0007669"/>
    <property type="project" value="InterPro"/>
</dbReference>
<dbReference type="eggNOG" id="ENOG502T3YG">
    <property type="taxonomic scope" value="Eukaryota"/>
</dbReference>
<reference evidence="3" key="2">
    <citation type="submission" date="2010-04" db="EMBL/GenBank/DDBJ databases">
        <authorList>
            <person name="Buell R."/>
            <person name="Hamilton J."/>
            <person name="Hostetler J."/>
        </authorList>
    </citation>
    <scope>NUCLEOTIDE SEQUENCE [LARGE SCALE GENOMIC DNA]</scope>
    <source>
        <strain evidence="3">DAOM:BR144</strain>
    </source>
</reference>
<evidence type="ECO:0000313" key="2">
    <source>
        <dbReference type="EnsemblProtists" id="PYU1_T013567"/>
    </source>
</evidence>
<evidence type="ECO:0000259" key="1">
    <source>
        <dbReference type="Pfam" id="PF13358"/>
    </source>
</evidence>
<accession>K3X8L8</accession>
<dbReference type="VEuPathDB" id="FungiDB:PYU1_G013538"/>
<dbReference type="AlphaFoldDB" id="K3X8L8"/>
<reference evidence="3" key="1">
    <citation type="journal article" date="2010" name="Genome Biol.">
        <title>Genome sequence of the necrotrophic plant pathogen Pythium ultimum reveals original pathogenicity mechanisms and effector repertoire.</title>
        <authorList>
            <person name="Levesque C.A."/>
            <person name="Brouwer H."/>
            <person name="Cano L."/>
            <person name="Hamilton J.P."/>
            <person name="Holt C."/>
            <person name="Huitema E."/>
            <person name="Raffaele S."/>
            <person name="Robideau G.P."/>
            <person name="Thines M."/>
            <person name="Win J."/>
            <person name="Zerillo M.M."/>
            <person name="Beakes G.W."/>
            <person name="Boore J.L."/>
            <person name="Busam D."/>
            <person name="Dumas B."/>
            <person name="Ferriera S."/>
            <person name="Fuerstenberg S.I."/>
            <person name="Gachon C.M."/>
            <person name="Gaulin E."/>
            <person name="Govers F."/>
            <person name="Grenville-Briggs L."/>
            <person name="Horner N."/>
            <person name="Hostetler J."/>
            <person name="Jiang R.H."/>
            <person name="Johnson J."/>
            <person name="Krajaejun T."/>
            <person name="Lin H."/>
            <person name="Meijer H.J."/>
            <person name="Moore B."/>
            <person name="Morris P."/>
            <person name="Phuntmart V."/>
            <person name="Puiu D."/>
            <person name="Shetty J."/>
            <person name="Stajich J.E."/>
            <person name="Tripathy S."/>
            <person name="Wawra S."/>
            <person name="van West P."/>
            <person name="Whitty B.R."/>
            <person name="Coutinho P.M."/>
            <person name="Henrissat B."/>
            <person name="Martin F."/>
            <person name="Thomas P.D."/>
            <person name="Tyler B.M."/>
            <person name="De Vries R.P."/>
            <person name="Kamoun S."/>
            <person name="Yandell M."/>
            <person name="Tisserat N."/>
            <person name="Buell C.R."/>
        </authorList>
    </citation>
    <scope>NUCLEOTIDE SEQUENCE</scope>
    <source>
        <strain evidence="3">DAOM:BR144</strain>
    </source>
</reference>
<dbReference type="Pfam" id="PF13358">
    <property type="entry name" value="DDE_3"/>
    <property type="match status" value="1"/>
</dbReference>
<feature type="domain" description="Tc1-like transposase DDE" evidence="1">
    <location>
        <begin position="37"/>
        <end position="109"/>
    </location>
</feature>
<dbReference type="Proteomes" id="UP000019132">
    <property type="component" value="Unassembled WGS sequence"/>
</dbReference>
<keyword evidence="3" id="KW-1185">Reference proteome</keyword>
<reference evidence="2" key="3">
    <citation type="submission" date="2015-02" db="UniProtKB">
        <authorList>
            <consortium name="EnsemblProtists"/>
        </authorList>
    </citation>
    <scope>IDENTIFICATION</scope>
    <source>
        <strain evidence="2">DAOM BR144</strain>
    </source>
</reference>
<proteinExistence type="predicted"/>
<evidence type="ECO:0000313" key="3">
    <source>
        <dbReference type="Proteomes" id="UP000019132"/>
    </source>
</evidence>
<dbReference type="InterPro" id="IPR036397">
    <property type="entry name" value="RNaseH_sf"/>
</dbReference>
<dbReference type="InterPro" id="IPR038717">
    <property type="entry name" value="Tc1-like_DDE_dom"/>
</dbReference>
<dbReference type="OMA" id="FHNARLT"/>
<name>K3X8L8_GLOUD</name>
<dbReference type="Gene3D" id="3.30.420.10">
    <property type="entry name" value="Ribonuclease H-like superfamily/Ribonuclease H"/>
    <property type="match status" value="1"/>
</dbReference>
<sequence length="123" mass="13796">MARGGISARGTTALAILSDRQGSFNYQQTLTTHLLPFGDEVYEGNYVFQHDIASIHTSRAIQAFLQDVNVKVIKWPALSPDLNLVENVWGKFVRAVYRGGRQYNSVDKLGVAVLLEWSRLDQD</sequence>
<dbReference type="STRING" id="431595.K3X8L8"/>
<dbReference type="HOGENOM" id="CLU_033666_12_3_1"/>